<reference evidence="1" key="1">
    <citation type="journal article" date="2016" name="Sci. Rep.">
        <title>Molecular characterization of firefly nuptial gifts: a multi-omics approach sheds light on postcopulatory sexual selection.</title>
        <authorList>
            <person name="Al-Wathiqui N."/>
            <person name="Fallon T.R."/>
            <person name="South A."/>
            <person name="Weng J.K."/>
            <person name="Lewis S.M."/>
        </authorList>
    </citation>
    <scope>NUCLEOTIDE SEQUENCE</scope>
</reference>
<accession>A0A1Y1MWR7</accession>
<dbReference type="AlphaFoldDB" id="A0A1Y1MWR7"/>
<proteinExistence type="predicted"/>
<name>A0A1Y1MWR7_PHOPY</name>
<dbReference type="EMBL" id="GEZM01018678">
    <property type="protein sequence ID" value="JAV90073.1"/>
    <property type="molecule type" value="Transcribed_RNA"/>
</dbReference>
<sequence>MHTYLSTETAPVDEGPGRNLQLFHDEPLLRMVNQEPARNESTHGRDVQMTSLEEGPLLCCNRERALFSLPSFRYFHLTLASKTKSGVFSCKVAILLAPGAGDGSGKHQMILQKRNKVPFAVTQI</sequence>
<organism evidence="1">
    <name type="scientific">Photinus pyralis</name>
    <name type="common">Common eastern firefly</name>
    <name type="synonym">Lampyris pyralis</name>
    <dbReference type="NCBI Taxonomy" id="7054"/>
    <lineage>
        <taxon>Eukaryota</taxon>
        <taxon>Metazoa</taxon>
        <taxon>Ecdysozoa</taxon>
        <taxon>Arthropoda</taxon>
        <taxon>Hexapoda</taxon>
        <taxon>Insecta</taxon>
        <taxon>Pterygota</taxon>
        <taxon>Neoptera</taxon>
        <taxon>Endopterygota</taxon>
        <taxon>Coleoptera</taxon>
        <taxon>Polyphaga</taxon>
        <taxon>Elateriformia</taxon>
        <taxon>Elateroidea</taxon>
        <taxon>Lampyridae</taxon>
        <taxon>Lampyrinae</taxon>
        <taxon>Photinus</taxon>
    </lineage>
</organism>
<evidence type="ECO:0000313" key="1">
    <source>
        <dbReference type="EMBL" id="JAV90073.1"/>
    </source>
</evidence>
<protein>
    <submittedName>
        <fullName evidence="1">Uncharacterized protein</fullName>
    </submittedName>
</protein>